<dbReference type="HOGENOM" id="CLU_1923578_0_0_11"/>
<dbReference type="RefSeq" id="WP_017822368.1">
    <property type="nucleotide sequence ID" value="NZ_AORC01000004.1"/>
</dbReference>
<evidence type="ECO:0000256" key="3">
    <source>
        <dbReference type="ARBA" id="ARBA00022989"/>
    </source>
</evidence>
<dbReference type="Proteomes" id="UP000019754">
    <property type="component" value="Unassembled WGS sequence"/>
</dbReference>
<dbReference type="Pfam" id="PF13515">
    <property type="entry name" value="FUSC_2"/>
    <property type="match status" value="1"/>
</dbReference>
<comment type="subcellular location">
    <subcellularLocation>
        <location evidence="1">Membrane</location>
        <topology evidence="1">Multi-pass membrane protein</topology>
    </subcellularLocation>
</comment>
<dbReference type="AlphaFoldDB" id="A0A022KXF4"/>
<evidence type="ECO:0000256" key="4">
    <source>
        <dbReference type="ARBA" id="ARBA00023136"/>
    </source>
</evidence>
<dbReference type="EMBL" id="AORC01000004">
    <property type="protein sequence ID" value="EYT50561.1"/>
    <property type="molecule type" value="Genomic_DNA"/>
</dbReference>
<gene>
    <name evidence="7" type="ORF">D641_0103265</name>
</gene>
<name>A0A022KXF4_9MICO</name>
<evidence type="ECO:0000256" key="1">
    <source>
        <dbReference type="ARBA" id="ARBA00004141"/>
    </source>
</evidence>
<feature type="domain" description="Integral membrane bound transporter" evidence="6">
    <location>
        <begin position="2"/>
        <end position="112"/>
    </location>
</feature>
<evidence type="ECO:0000313" key="8">
    <source>
        <dbReference type="Proteomes" id="UP000019754"/>
    </source>
</evidence>
<dbReference type="InterPro" id="IPR049453">
    <property type="entry name" value="Memb_transporter_dom"/>
</dbReference>
<accession>A0A022KXF4</accession>
<dbReference type="OrthoDB" id="5149422at2"/>
<protein>
    <recommendedName>
        <fullName evidence="6">Integral membrane bound transporter domain-containing protein</fullName>
    </recommendedName>
</protein>
<keyword evidence="4 5" id="KW-0472">Membrane</keyword>
<evidence type="ECO:0000256" key="2">
    <source>
        <dbReference type="ARBA" id="ARBA00022692"/>
    </source>
</evidence>
<evidence type="ECO:0000256" key="5">
    <source>
        <dbReference type="SAM" id="Phobius"/>
    </source>
</evidence>
<keyword evidence="8" id="KW-1185">Reference proteome</keyword>
<feature type="transmembrane region" description="Helical" evidence="5">
    <location>
        <begin position="32"/>
        <end position="60"/>
    </location>
</feature>
<dbReference type="STRING" id="1249481.D641_0103265"/>
<keyword evidence="2 5" id="KW-0812">Transmembrane</keyword>
<feature type="transmembrane region" description="Helical" evidence="5">
    <location>
        <begin position="99"/>
        <end position="116"/>
    </location>
</feature>
<proteinExistence type="predicted"/>
<feature type="transmembrane region" description="Helical" evidence="5">
    <location>
        <begin position="67"/>
        <end position="87"/>
    </location>
</feature>
<comment type="caution">
    <text evidence="7">The sequence shown here is derived from an EMBL/GenBank/DDBJ whole genome shotgun (WGS) entry which is preliminary data.</text>
</comment>
<evidence type="ECO:0000259" key="6">
    <source>
        <dbReference type="Pfam" id="PF13515"/>
    </source>
</evidence>
<organism evidence="7 8">
    <name type="scientific">Brachybacterium muris UCD-AY4</name>
    <dbReference type="NCBI Taxonomy" id="1249481"/>
    <lineage>
        <taxon>Bacteria</taxon>
        <taxon>Bacillati</taxon>
        <taxon>Actinomycetota</taxon>
        <taxon>Actinomycetes</taxon>
        <taxon>Micrococcales</taxon>
        <taxon>Dermabacteraceae</taxon>
        <taxon>Brachybacterium</taxon>
    </lineage>
</organism>
<reference evidence="7 8" key="1">
    <citation type="journal article" date="2013" name="Genome Announc.">
        <title>Draft genome sequence of an Actinobacterium, Brachybacterium muris strain UCD-AY4.</title>
        <authorList>
            <person name="Lo J.R."/>
            <person name="Lang J.M."/>
            <person name="Darling A.E."/>
            <person name="Eisen J.A."/>
            <person name="Coil D.A."/>
        </authorList>
    </citation>
    <scope>NUCLEOTIDE SEQUENCE [LARGE SCALE GENOMIC DNA]</scope>
    <source>
        <strain evidence="7 8">UCD-AY4</strain>
    </source>
</reference>
<sequence>MLVAVLVLSYPGDRRALNVRALSRILGTLIGVLVFAPIAGLHLGSAGFVVALCVLLWFVARWTTRNYLIGSVLITVLALMMTVPLTANETPLQLTADRFVDTLVAGAIAMIVLQIVRTRQSRPKDAGSTGR</sequence>
<evidence type="ECO:0000313" key="7">
    <source>
        <dbReference type="EMBL" id="EYT50561.1"/>
    </source>
</evidence>
<dbReference type="GO" id="GO:0016020">
    <property type="term" value="C:membrane"/>
    <property type="evidence" value="ECO:0007669"/>
    <property type="project" value="UniProtKB-SubCell"/>
</dbReference>
<keyword evidence="3 5" id="KW-1133">Transmembrane helix</keyword>